<organism evidence="2 3">
    <name type="scientific">Acetobacter senegalensis</name>
    <dbReference type="NCBI Taxonomy" id="446692"/>
    <lineage>
        <taxon>Bacteria</taxon>
        <taxon>Pseudomonadati</taxon>
        <taxon>Pseudomonadota</taxon>
        <taxon>Alphaproteobacteria</taxon>
        <taxon>Acetobacterales</taxon>
        <taxon>Acetobacteraceae</taxon>
        <taxon>Acetobacter</taxon>
    </lineage>
</organism>
<comment type="caution">
    <text evidence="2">The sequence shown here is derived from an EMBL/GenBank/DDBJ whole genome shotgun (WGS) entry which is preliminary data.</text>
</comment>
<dbReference type="AlphaFoldDB" id="A0A149U1I6"/>
<name>A0A149U1I6_9PROT</name>
<dbReference type="OrthoDB" id="7225308at2"/>
<proteinExistence type="predicted"/>
<evidence type="ECO:0000256" key="1">
    <source>
        <dbReference type="SAM" id="MobiDB-lite"/>
    </source>
</evidence>
<feature type="region of interest" description="Disordered" evidence="1">
    <location>
        <begin position="1"/>
        <end position="43"/>
    </location>
</feature>
<evidence type="ECO:0000313" key="3">
    <source>
        <dbReference type="Proteomes" id="UP000075360"/>
    </source>
</evidence>
<dbReference type="RefSeq" id="WP_061471605.1">
    <property type="nucleotide sequence ID" value="NZ_LHZU01000131.1"/>
</dbReference>
<feature type="compositionally biased region" description="Low complexity" evidence="1">
    <location>
        <begin position="18"/>
        <end position="32"/>
    </location>
</feature>
<protein>
    <submittedName>
        <fullName evidence="2">Phosphoribosyl-ATP pyrophosphatase</fullName>
    </submittedName>
</protein>
<gene>
    <name evidence="2" type="ORF">AD948_09270</name>
</gene>
<dbReference type="Proteomes" id="UP000075360">
    <property type="component" value="Unassembled WGS sequence"/>
</dbReference>
<dbReference type="PATRIC" id="fig|446692.4.peg.1037"/>
<accession>A0A149U1I6</accession>
<sequence>MTGGHSPAHHEEMLNAPSTPVLSPASSGSSPSPREDAPKAPRPYAQQDMVALCNGAGTHAVACTAAFIAENREDILSESAAFLESLTAIWELQGLEPTEIWTEILRRIEVSDLFLRLNQPPHRKKRDGKLTRPWRVSTSKLP</sequence>
<dbReference type="EMBL" id="LHZU01000131">
    <property type="protein sequence ID" value="KXV59226.1"/>
    <property type="molecule type" value="Genomic_DNA"/>
</dbReference>
<feature type="region of interest" description="Disordered" evidence="1">
    <location>
        <begin position="121"/>
        <end position="142"/>
    </location>
</feature>
<reference evidence="2 3" key="1">
    <citation type="submission" date="2015-06" db="EMBL/GenBank/DDBJ databases">
        <title>Improved classification and identification of acetic acid bacteria using matrix-assisted laser desorption/ionization time-of-flight mass spectrometry; Gluconobacter nephelii and Gluconobacter uchimurae are later heterotypic synonyms of Gluconobacter japonicus and Gluconobacter oxydans, respectively.</title>
        <authorList>
            <person name="Li L."/>
            <person name="Cleenwerck I."/>
            <person name="De Vuyst L."/>
            <person name="Vandamme P."/>
        </authorList>
    </citation>
    <scope>NUCLEOTIDE SEQUENCE [LARGE SCALE GENOMIC DNA]</scope>
    <source>
        <strain evidence="2 3">LMG 23690</strain>
    </source>
</reference>
<evidence type="ECO:0000313" key="2">
    <source>
        <dbReference type="EMBL" id="KXV59226.1"/>
    </source>
</evidence>